<evidence type="ECO:0000313" key="1">
    <source>
        <dbReference type="EMBL" id="CAH6722287.1"/>
    </source>
</evidence>
<protein>
    <submittedName>
        <fullName evidence="1">Dilute domain-containing protein</fullName>
    </submittedName>
</protein>
<organism evidence="1 2">
    <name type="scientific">[Candida] jaroonii</name>
    <dbReference type="NCBI Taxonomy" id="467808"/>
    <lineage>
        <taxon>Eukaryota</taxon>
        <taxon>Fungi</taxon>
        <taxon>Dikarya</taxon>
        <taxon>Ascomycota</taxon>
        <taxon>Saccharomycotina</taxon>
        <taxon>Pichiomycetes</taxon>
        <taxon>Debaryomycetaceae</taxon>
        <taxon>Yamadazyma</taxon>
    </lineage>
</organism>
<evidence type="ECO:0000313" key="2">
    <source>
        <dbReference type="Proteomes" id="UP001152531"/>
    </source>
</evidence>
<name>A0ACA9YCE7_9ASCO</name>
<gene>
    <name evidence="1" type="ORF">CLIB1444_09S00232</name>
</gene>
<reference evidence="1" key="1">
    <citation type="submission" date="2022-06" db="EMBL/GenBank/DDBJ databases">
        <authorList>
            <person name="Legras J.-L."/>
            <person name="Devillers H."/>
            <person name="Grondin C."/>
        </authorList>
    </citation>
    <scope>NUCLEOTIDE SEQUENCE</scope>
    <source>
        <strain evidence="1">CLIB 1444</strain>
    </source>
</reference>
<keyword evidence="2" id="KW-1185">Reference proteome</keyword>
<accession>A0ACA9YCE7</accession>
<dbReference type="Proteomes" id="UP001152531">
    <property type="component" value="Unassembled WGS sequence"/>
</dbReference>
<sequence>MNAWGLDQNLTISNAIQLGRLMNYSDVNFTQIVTIKKALQLAMEKDDGNKDIIETFLSACDGDMVTLENGLRNHKDIINSLYPVESKGCTLLIFAICFDHSELVESLINHGCDVDTPDTIINYTPIMWAVYFNQLDIVKILLNNQADPFLCPKDDGKNAVSILNHENVEMTEFFRSHNLLNKSFDQSDYFQDNSFQGEQEIDELSNKIKLQTIDVNAYEEEKDYNKELDEFYEEQELGRDHLLVQLKEFEYDKVLPDECIKFTDSDIPTLLDFIFNLRVNNVKHQHDTKIPAAIIFQLIRYSHFKVDSEDLTNFTFDCFIIRLRTVTNTKSGVFNMIIQDDPDSIGGAGDIVLLSYWLSVIQFLHFYFCKNDIYKIYPKFLQELINVIQSLISTLSFSINSRLNILVDDCILNFTNLVDVSNVLYAKDWNFFKSKKQHSNSFDDIYDMLYPPSQIELMKPSPLKYIQTLGALDYVLNLHSVDYLTRFQCFSQVFYYIDSIIFNKVIGNSKYCSRSKGIQIRLNISAIEDWLRSHNYKIFKPDTIGNLKSLVPENFTLQHLLDDGGKLNKRNPHNLIFYYNSIYFIGKTQLQPTIELLQFLQCMSSLNDEESFINTINQFDYLNYYQILKITKNYKYEINETKLPKLIINLVKKLISEQGENQIKLINLDYMIQNKLLSKEYNIYINPNFIYKVSLPNLPELINNYGSGLGGVRVLRAKKYQPSLPIDVLDDIDDLLSKNKNDLNDTYDYDQDKEEESDDEDEKHEAKDFKGDELFKPVQLPSSLAYKNWGDNDIEDNPW</sequence>
<proteinExistence type="predicted"/>
<comment type="caution">
    <text evidence="1">The sequence shown here is derived from an EMBL/GenBank/DDBJ whole genome shotgun (WGS) entry which is preliminary data.</text>
</comment>
<dbReference type="EMBL" id="CALSDN010000009">
    <property type="protein sequence ID" value="CAH6722287.1"/>
    <property type="molecule type" value="Genomic_DNA"/>
</dbReference>